<gene>
    <name evidence="10" type="primary">rfbP</name>
    <name evidence="10" type="ORF">GCM10012275_22060</name>
</gene>
<evidence type="ECO:0000256" key="1">
    <source>
        <dbReference type="ARBA" id="ARBA00004141"/>
    </source>
</evidence>
<keyword evidence="6 8" id="KW-0472">Membrane</keyword>
<proteinExistence type="inferred from homology"/>
<evidence type="ECO:0000313" key="10">
    <source>
        <dbReference type="EMBL" id="GGM50780.1"/>
    </source>
</evidence>
<sequence>MTGGGQATGTRVPGDHLGAGTAAGQPGGRPGGRHLTLVGRSEPPRRSAPAWERRYQLAVLASDLLLLLVSGFVGLWASAVLSGAPKPWSTFAIISPVLAAALLISRAWEGRALGQGFEEYRRLGRATVLAIAVLAIANVTLELPQVNSATLLGVAAFAPLASTGRYLLRRVLHARRRRGECLRNILVAGSGHALADFVAMVRRGSYHGWRVSAVCTGDSGADVGAPVVGGLDEVAAVARSGGYEVVALVPDPYWTPSRMQLLVWELEGAPVDLVVAPVLMEVTGPRLRMTPAFGLPMLHASKPVFTGPQRVLKEIVDRVGALALLVLLSPLMLLVAAAIRLDDSGPVLYRQQRLGRDGRQFEILKFRSMSVDADARRHELAAANEGAGPLFKVRCDPRVTRVGAVLRRFSIDELPQLLNVLTGSMSLVGPRPPLPEEVRQYEGATFRRLLVKPGITGLWQISGRSDLSWEESVRLDLRYVENWSLSLDLVILWKTVFAVVRARGAY</sequence>
<dbReference type="PANTHER" id="PTHR30576">
    <property type="entry name" value="COLANIC BIOSYNTHESIS UDP-GLUCOSE LIPID CARRIER TRANSFERASE"/>
    <property type="match status" value="1"/>
</dbReference>
<feature type="region of interest" description="Disordered" evidence="7">
    <location>
        <begin position="1"/>
        <end position="46"/>
    </location>
</feature>
<keyword evidence="3" id="KW-0808">Transferase</keyword>
<comment type="subcellular location">
    <subcellularLocation>
        <location evidence="1">Membrane</location>
        <topology evidence="1">Multi-pass membrane protein</topology>
    </subcellularLocation>
</comment>
<dbReference type="GO" id="GO:0016020">
    <property type="term" value="C:membrane"/>
    <property type="evidence" value="ECO:0007669"/>
    <property type="project" value="UniProtKB-SubCell"/>
</dbReference>
<feature type="transmembrane region" description="Helical" evidence="8">
    <location>
        <begin position="88"/>
        <end position="105"/>
    </location>
</feature>
<evidence type="ECO:0000256" key="3">
    <source>
        <dbReference type="ARBA" id="ARBA00022679"/>
    </source>
</evidence>
<keyword evidence="4 8" id="KW-0812">Transmembrane</keyword>
<dbReference type="AlphaFoldDB" id="A0A8J3CBW5"/>
<feature type="transmembrane region" description="Helical" evidence="8">
    <location>
        <begin position="319"/>
        <end position="339"/>
    </location>
</feature>
<reference evidence="10" key="1">
    <citation type="journal article" date="2014" name="Int. J. Syst. Evol. Microbiol.">
        <title>Complete genome sequence of Corynebacterium casei LMG S-19264T (=DSM 44701T), isolated from a smear-ripened cheese.</title>
        <authorList>
            <consortium name="US DOE Joint Genome Institute (JGI-PGF)"/>
            <person name="Walter F."/>
            <person name="Albersmeier A."/>
            <person name="Kalinowski J."/>
            <person name="Ruckert C."/>
        </authorList>
    </citation>
    <scope>NUCLEOTIDE SEQUENCE</scope>
    <source>
        <strain evidence="10">CGMCC 4.5737</strain>
    </source>
</reference>
<dbReference type="NCBIfam" id="TIGR03025">
    <property type="entry name" value="EPS_sugtrans"/>
    <property type="match status" value="1"/>
</dbReference>
<feature type="transmembrane region" description="Helical" evidence="8">
    <location>
        <begin position="126"/>
        <end position="143"/>
    </location>
</feature>
<dbReference type="PANTHER" id="PTHR30576:SF10">
    <property type="entry name" value="SLL5057 PROTEIN"/>
    <property type="match status" value="1"/>
</dbReference>
<keyword evidence="11" id="KW-1185">Reference proteome</keyword>
<dbReference type="GO" id="GO:0016780">
    <property type="term" value="F:phosphotransferase activity, for other substituted phosphate groups"/>
    <property type="evidence" value="ECO:0007669"/>
    <property type="project" value="TreeGrafter"/>
</dbReference>
<organism evidence="10 11">
    <name type="scientific">Longimycelium tulufanense</name>
    <dbReference type="NCBI Taxonomy" id="907463"/>
    <lineage>
        <taxon>Bacteria</taxon>
        <taxon>Bacillati</taxon>
        <taxon>Actinomycetota</taxon>
        <taxon>Actinomycetes</taxon>
        <taxon>Pseudonocardiales</taxon>
        <taxon>Pseudonocardiaceae</taxon>
        <taxon>Longimycelium</taxon>
    </lineage>
</organism>
<comment type="caution">
    <text evidence="10">The sequence shown here is derived from an EMBL/GenBank/DDBJ whole genome shotgun (WGS) entry which is preliminary data.</text>
</comment>
<accession>A0A8J3CBW5</accession>
<evidence type="ECO:0000256" key="8">
    <source>
        <dbReference type="SAM" id="Phobius"/>
    </source>
</evidence>
<feature type="transmembrane region" description="Helical" evidence="8">
    <location>
        <begin position="55"/>
        <end position="76"/>
    </location>
</feature>
<evidence type="ECO:0000256" key="5">
    <source>
        <dbReference type="ARBA" id="ARBA00022989"/>
    </source>
</evidence>
<dbReference type="Proteomes" id="UP000637578">
    <property type="component" value="Unassembled WGS sequence"/>
</dbReference>
<dbReference type="RefSeq" id="WP_229686252.1">
    <property type="nucleotide sequence ID" value="NZ_BMMK01000008.1"/>
</dbReference>
<dbReference type="InterPro" id="IPR003362">
    <property type="entry name" value="Bact_transf"/>
</dbReference>
<evidence type="ECO:0000256" key="2">
    <source>
        <dbReference type="ARBA" id="ARBA00006464"/>
    </source>
</evidence>
<comment type="similarity">
    <text evidence="2">Belongs to the bacterial sugar transferase family.</text>
</comment>
<dbReference type="EMBL" id="BMMK01000008">
    <property type="protein sequence ID" value="GGM50780.1"/>
    <property type="molecule type" value="Genomic_DNA"/>
</dbReference>
<feature type="domain" description="Bacterial sugar transferase" evidence="9">
    <location>
        <begin position="313"/>
        <end position="500"/>
    </location>
</feature>
<evidence type="ECO:0000256" key="7">
    <source>
        <dbReference type="SAM" id="MobiDB-lite"/>
    </source>
</evidence>
<evidence type="ECO:0000256" key="4">
    <source>
        <dbReference type="ARBA" id="ARBA00022692"/>
    </source>
</evidence>
<feature type="transmembrane region" description="Helical" evidence="8">
    <location>
        <begin position="149"/>
        <end position="168"/>
    </location>
</feature>
<evidence type="ECO:0000256" key="6">
    <source>
        <dbReference type="ARBA" id="ARBA00023136"/>
    </source>
</evidence>
<evidence type="ECO:0000313" key="11">
    <source>
        <dbReference type="Proteomes" id="UP000637578"/>
    </source>
</evidence>
<dbReference type="InterPro" id="IPR017475">
    <property type="entry name" value="EPS_sugar_tfrase"/>
</dbReference>
<dbReference type="Pfam" id="PF02397">
    <property type="entry name" value="Bac_transf"/>
    <property type="match status" value="1"/>
</dbReference>
<reference evidence="10" key="2">
    <citation type="submission" date="2020-09" db="EMBL/GenBank/DDBJ databases">
        <authorList>
            <person name="Sun Q."/>
            <person name="Zhou Y."/>
        </authorList>
    </citation>
    <scope>NUCLEOTIDE SEQUENCE</scope>
    <source>
        <strain evidence="10">CGMCC 4.5737</strain>
    </source>
</reference>
<protein>
    <submittedName>
        <fullName evidence="10">Exopolysaccharide biosynthesis polyprenyl glycosylphosphotransferase</fullName>
    </submittedName>
</protein>
<name>A0A8J3CBW5_9PSEU</name>
<keyword evidence="5 8" id="KW-1133">Transmembrane helix</keyword>
<evidence type="ECO:0000259" key="9">
    <source>
        <dbReference type="Pfam" id="PF02397"/>
    </source>
</evidence>